<protein>
    <submittedName>
        <fullName evidence="2">Uncharacterized protein</fullName>
    </submittedName>
</protein>
<dbReference type="EMBL" id="KZ613912">
    <property type="protein sequence ID" value="PMD51068.1"/>
    <property type="molecule type" value="Genomic_DNA"/>
</dbReference>
<evidence type="ECO:0000313" key="3">
    <source>
        <dbReference type="Proteomes" id="UP000235371"/>
    </source>
</evidence>
<dbReference type="RefSeq" id="XP_024727972.1">
    <property type="nucleotide sequence ID" value="XM_024876024.1"/>
</dbReference>
<gene>
    <name evidence="2" type="ORF">K444DRAFT_544082</name>
</gene>
<keyword evidence="1" id="KW-0812">Transmembrane</keyword>
<dbReference type="AlphaFoldDB" id="A0A2J6SJW8"/>
<keyword evidence="1" id="KW-1133">Transmembrane helix</keyword>
<keyword evidence="1" id="KW-0472">Membrane</keyword>
<feature type="non-terminal residue" evidence="2">
    <location>
        <position position="1"/>
    </location>
</feature>
<dbReference type="STRING" id="1095630.A0A2J6SJW8"/>
<feature type="transmembrane region" description="Helical" evidence="1">
    <location>
        <begin position="12"/>
        <end position="34"/>
    </location>
</feature>
<reference evidence="2 3" key="1">
    <citation type="submission" date="2016-04" db="EMBL/GenBank/DDBJ databases">
        <title>A degradative enzymes factory behind the ericoid mycorrhizal symbiosis.</title>
        <authorList>
            <consortium name="DOE Joint Genome Institute"/>
            <person name="Martino E."/>
            <person name="Morin E."/>
            <person name="Grelet G."/>
            <person name="Kuo A."/>
            <person name="Kohler A."/>
            <person name="Daghino S."/>
            <person name="Barry K."/>
            <person name="Choi C."/>
            <person name="Cichocki N."/>
            <person name="Clum A."/>
            <person name="Copeland A."/>
            <person name="Hainaut M."/>
            <person name="Haridas S."/>
            <person name="Labutti K."/>
            <person name="Lindquist E."/>
            <person name="Lipzen A."/>
            <person name="Khouja H.-R."/>
            <person name="Murat C."/>
            <person name="Ohm R."/>
            <person name="Olson A."/>
            <person name="Spatafora J."/>
            <person name="Veneault-Fourrey C."/>
            <person name="Henrissat B."/>
            <person name="Grigoriev I."/>
            <person name="Martin F."/>
            <person name="Perotto S."/>
        </authorList>
    </citation>
    <scope>NUCLEOTIDE SEQUENCE [LARGE SCALE GENOMIC DNA]</scope>
    <source>
        <strain evidence="2 3">E</strain>
    </source>
</reference>
<evidence type="ECO:0000313" key="2">
    <source>
        <dbReference type="EMBL" id="PMD51068.1"/>
    </source>
</evidence>
<organism evidence="2 3">
    <name type="scientific">Hyaloscypha bicolor E</name>
    <dbReference type="NCBI Taxonomy" id="1095630"/>
    <lineage>
        <taxon>Eukaryota</taxon>
        <taxon>Fungi</taxon>
        <taxon>Dikarya</taxon>
        <taxon>Ascomycota</taxon>
        <taxon>Pezizomycotina</taxon>
        <taxon>Leotiomycetes</taxon>
        <taxon>Helotiales</taxon>
        <taxon>Hyaloscyphaceae</taxon>
        <taxon>Hyaloscypha</taxon>
        <taxon>Hyaloscypha bicolor</taxon>
    </lineage>
</organism>
<keyword evidence="3" id="KW-1185">Reference proteome</keyword>
<dbReference type="Proteomes" id="UP000235371">
    <property type="component" value="Unassembled WGS sequence"/>
</dbReference>
<proteinExistence type="predicted"/>
<accession>A0A2J6SJW8</accession>
<evidence type="ECO:0000256" key="1">
    <source>
        <dbReference type="SAM" id="Phobius"/>
    </source>
</evidence>
<sequence length="81" mass="10000">ISRFGKERLYNKVVLIVFITEYTNILIPKLYYYFKDNKAIYLIIEYIKRIGINELEEEKRKFIKKELEVYLELLKEIKSKF</sequence>
<dbReference type="InParanoid" id="A0A2J6SJW8"/>
<dbReference type="GeneID" id="36584103"/>
<name>A0A2J6SJW8_9HELO</name>
<dbReference type="Gene3D" id="3.30.200.20">
    <property type="entry name" value="Phosphorylase Kinase, domain 1"/>
    <property type="match status" value="1"/>
</dbReference>